<evidence type="ECO:0000256" key="10">
    <source>
        <dbReference type="ARBA" id="ARBA00023242"/>
    </source>
</evidence>
<keyword evidence="13" id="KW-1185">Reference proteome</keyword>
<dbReference type="EMBL" id="CP120631">
    <property type="protein sequence ID" value="WEW61769.1"/>
    <property type="molecule type" value="Genomic_DNA"/>
</dbReference>
<evidence type="ECO:0000259" key="11">
    <source>
        <dbReference type="Pfam" id="PF03372"/>
    </source>
</evidence>
<keyword evidence="9" id="KW-0234">DNA repair</keyword>
<keyword evidence="10" id="KW-0539">Nucleus</keyword>
<evidence type="ECO:0000313" key="13">
    <source>
        <dbReference type="Proteomes" id="UP001219355"/>
    </source>
</evidence>
<dbReference type="Gene3D" id="3.60.10.10">
    <property type="entry name" value="Endonuclease/exonuclease/phosphatase"/>
    <property type="match status" value="1"/>
</dbReference>
<feature type="domain" description="Endonuclease/exonuclease/phosphatase" evidence="11">
    <location>
        <begin position="79"/>
        <end position="302"/>
    </location>
</feature>
<protein>
    <recommendedName>
        <fullName evidence="11">Endonuclease/exonuclease/phosphatase domain-containing protein</fullName>
    </recommendedName>
</protein>
<keyword evidence="7" id="KW-0378">Hydrolase</keyword>
<gene>
    <name evidence="12" type="ORF">PRK78_007263</name>
</gene>
<evidence type="ECO:0000256" key="3">
    <source>
        <dbReference type="ARBA" id="ARBA00004322"/>
    </source>
</evidence>
<dbReference type="InterPro" id="IPR051547">
    <property type="entry name" value="TDP2-like"/>
</dbReference>
<proteinExistence type="predicted"/>
<name>A0AAF0IQF3_9EURO</name>
<comment type="cofactor">
    <cofactor evidence="2">
        <name>Mg(2+)</name>
        <dbReference type="ChEBI" id="CHEBI:18420"/>
    </cofactor>
</comment>
<dbReference type="GO" id="GO:0046872">
    <property type="term" value="F:metal ion binding"/>
    <property type="evidence" value="ECO:0007669"/>
    <property type="project" value="UniProtKB-KW"/>
</dbReference>
<dbReference type="AlphaFoldDB" id="A0AAF0IQF3"/>
<dbReference type="GO" id="GO:0006302">
    <property type="term" value="P:double-strand break repair"/>
    <property type="evidence" value="ECO:0007669"/>
    <property type="project" value="TreeGrafter"/>
</dbReference>
<dbReference type="GO" id="GO:0003697">
    <property type="term" value="F:single-stranded DNA binding"/>
    <property type="evidence" value="ECO:0007669"/>
    <property type="project" value="TreeGrafter"/>
</dbReference>
<dbReference type="GO" id="GO:0005737">
    <property type="term" value="C:cytoplasm"/>
    <property type="evidence" value="ECO:0007669"/>
    <property type="project" value="TreeGrafter"/>
</dbReference>
<dbReference type="PANTHER" id="PTHR15822:SF4">
    <property type="entry name" value="TYROSYL-DNA PHOSPHODIESTERASE 2"/>
    <property type="match status" value="1"/>
</dbReference>
<keyword evidence="5" id="KW-0479">Metal-binding</keyword>
<dbReference type="Proteomes" id="UP001219355">
    <property type="component" value="Chromosome 5"/>
</dbReference>
<evidence type="ECO:0000256" key="8">
    <source>
        <dbReference type="ARBA" id="ARBA00022842"/>
    </source>
</evidence>
<dbReference type="Pfam" id="PF03372">
    <property type="entry name" value="Exo_endo_phos"/>
    <property type="match status" value="1"/>
</dbReference>
<dbReference type="PANTHER" id="PTHR15822">
    <property type="entry name" value="TRAF AND TNF RECEPTOR-ASSOCIATED PROTEIN"/>
    <property type="match status" value="1"/>
</dbReference>
<sequence>MSARFRLPTKMRGWLQSTGSQAGRTGTPPLPALEEKLAPIFQLWHQFDSSSKQWTPLDRALISGSTVPCPPQDANFVLVTWNVEAFSPAPRDRIAAIISHIQNLVPAVDIIFLQEVSRPALLALLSTPWLRDHWYSSEADTTSWGQQAFASMTLLSKSRFGDALGPIWRVRFPSRFERDALCCDLFLSSASADAAPSPADAVSSESPPQQETRIRLVNVHLDSLALQPSFRPRQLSIIAAYLRAAGRGLVAGDFNPVLPEDEMLVSANRLVDAWCELHPDDPGFTWGVDGKAPFPPNRLDKVAMVGLKASEIQVMPPGIMPADAVPEQEQKYGRDMPLRWSDHHGLVCCFSIGGQ</sequence>
<keyword evidence="6" id="KW-0227">DNA damage</keyword>
<dbReference type="CDD" id="cd09080">
    <property type="entry name" value="TDP2"/>
    <property type="match status" value="1"/>
</dbReference>
<evidence type="ECO:0000313" key="12">
    <source>
        <dbReference type="EMBL" id="WEW61769.1"/>
    </source>
</evidence>
<comment type="subcellular location">
    <subcellularLocation>
        <location evidence="3">Nucleus</location>
        <location evidence="3">PML body</location>
    </subcellularLocation>
</comment>
<evidence type="ECO:0000256" key="1">
    <source>
        <dbReference type="ARBA" id="ARBA00001936"/>
    </source>
</evidence>
<dbReference type="InterPro" id="IPR036691">
    <property type="entry name" value="Endo/exonu/phosph_ase_sf"/>
</dbReference>
<evidence type="ECO:0000256" key="5">
    <source>
        <dbReference type="ARBA" id="ARBA00022723"/>
    </source>
</evidence>
<dbReference type="GO" id="GO:0070260">
    <property type="term" value="F:5'-tyrosyl-DNA phosphodiesterase activity"/>
    <property type="evidence" value="ECO:0007669"/>
    <property type="project" value="TreeGrafter"/>
</dbReference>
<keyword evidence="4" id="KW-0540">Nuclease</keyword>
<reference evidence="12" key="1">
    <citation type="submission" date="2023-03" db="EMBL/GenBank/DDBJ databases">
        <title>Emydomyces testavorans Genome Sequence.</title>
        <authorList>
            <person name="Hoyer L."/>
        </authorList>
    </citation>
    <scope>NUCLEOTIDE SEQUENCE</scope>
    <source>
        <strain evidence="12">16-2883</strain>
    </source>
</reference>
<organism evidence="12 13">
    <name type="scientific">Emydomyces testavorans</name>
    <dbReference type="NCBI Taxonomy" id="2070801"/>
    <lineage>
        <taxon>Eukaryota</taxon>
        <taxon>Fungi</taxon>
        <taxon>Dikarya</taxon>
        <taxon>Ascomycota</taxon>
        <taxon>Pezizomycotina</taxon>
        <taxon>Eurotiomycetes</taxon>
        <taxon>Eurotiomycetidae</taxon>
        <taxon>Onygenales</taxon>
        <taxon>Nannizziopsiaceae</taxon>
        <taxon>Emydomyces</taxon>
    </lineage>
</organism>
<evidence type="ECO:0000256" key="2">
    <source>
        <dbReference type="ARBA" id="ARBA00001946"/>
    </source>
</evidence>
<dbReference type="SUPFAM" id="SSF56219">
    <property type="entry name" value="DNase I-like"/>
    <property type="match status" value="1"/>
</dbReference>
<evidence type="ECO:0000256" key="4">
    <source>
        <dbReference type="ARBA" id="ARBA00022722"/>
    </source>
</evidence>
<evidence type="ECO:0000256" key="9">
    <source>
        <dbReference type="ARBA" id="ARBA00023204"/>
    </source>
</evidence>
<dbReference type="GO" id="GO:0004518">
    <property type="term" value="F:nuclease activity"/>
    <property type="evidence" value="ECO:0007669"/>
    <property type="project" value="UniProtKB-KW"/>
</dbReference>
<keyword evidence="8" id="KW-0460">Magnesium</keyword>
<evidence type="ECO:0000256" key="7">
    <source>
        <dbReference type="ARBA" id="ARBA00022801"/>
    </source>
</evidence>
<accession>A0AAF0IQF3</accession>
<evidence type="ECO:0000256" key="6">
    <source>
        <dbReference type="ARBA" id="ARBA00022763"/>
    </source>
</evidence>
<dbReference type="InterPro" id="IPR005135">
    <property type="entry name" value="Endo/exonuclease/phosphatase"/>
</dbReference>
<comment type="cofactor">
    <cofactor evidence="1">
        <name>Mn(2+)</name>
        <dbReference type="ChEBI" id="CHEBI:29035"/>
    </cofactor>
</comment>